<evidence type="ECO:0000313" key="2">
    <source>
        <dbReference type="EnsemblMetazoa" id="PPA45023.1"/>
    </source>
</evidence>
<keyword evidence="3" id="KW-1185">Reference proteome</keyword>
<dbReference type="AlphaFoldDB" id="A0A2A6BCV1"/>
<reference evidence="2" key="2">
    <citation type="submission" date="2022-06" db="UniProtKB">
        <authorList>
            <consortium name="EnsemblMetazoa"/>
        </authorList>
    </citation>
    <scope>IDENTIFICATION</scope>
    <source>
        <strain evidence="2">PS312</strain>
    </source>
</reference>
<feature type="compositionally biased region" description="Basic and acidic residues" evidence="1">
    <location>
        <begin position="1"/>
        <end position="29"/>
    </location>
</feature>
<proteinExistence type="predicted"/>
<accession>A0A2A6BCV1</accession>
<protein>
    <submittedName>
        <fullName evidence="2">Uncharacterized protein</fullName>
    </submittedName>
</protein>
<reference evidence="3" key="1">
    <citation type="journal article" date="2008" name="Nat. Genet.">
        <title>The Pristionchus pacificus genome provides a unique perspective on nematode lifestyle and parasitism.</title>
        <authorList>
            <person name="Dieterich C."/>
            <person name="Clifton S.W."/>
            <person name="Schuster L.N."/>
            <person name="Chinwalla A."/>
            <person name="Delehaunty K."/>
            <person name="Dinkelacker I."/>
            <person name="Fulton L."/>
            <person name="Fulton R."/>
            <person name="Godfrey J."/>
            <person name="Minx P."/>
            <person name="Mitreva M."/>
            <person name="Roeseler W."/>
            <person name="Tian H."/>
            <person name="Witte H."/>
            <person name="Yang S.P."/>
            <person name="Wilson R.K."/>
            <person name="Sommer R.J."/>
        </authorList>
    </citation>
    <scope>NUCLEOTIDE SEQUENCE [LARGE SCALE GENOMIC DNA]</scope>
    <source>
        <strain evidence="3">PS312</strain>
    </source>
</reference>
<feature type="region of interest" description="Disordered" evidence="1">
    <location>
        <begin position="1"/>
        <end position="34"/>
    </location>
</feature>
<name>A0A2A6BCV1_PRIPA</name>
<organism evidence="2 3">
    <name type="scientific">Pristionchus pacificus</name>
    <name type="common">Parasitic nematode worm</name>
    <dbReference type="NCBI Taxonomy" id="54126"/>
    <lineage>
        <taxon>Eukaryota</taxon>
        <taxon>Metazoa</taxon>
        <taxon>Ecdysozoa</taxon>
        <taxon>Nematoda</taxon>
        <taxon>Chromadorea</taxon>
        <taxon>Rhabditida</taxon>
        <taxon>Rhabditina</taxon>
        <taxon>Diplogasteromorpha</taxon>
        <taxon>Diplogasteroidea</taxon>
        <taxon>Neodiplogasteridae</taxon>
        <taxon>Pristionchus</taxon>
    </lineage>
</organism>
<gene>
    <name evidence="2" type="primary">WBGene00283392</name>
</gene>
<evidence type="ECO:0000313" key="3">
    <source>
        <dbReference type="Proteomes" id="UP000005239"/>
    </source>
</evidence>
<dbReference type="EnsemblMetazoa" id="PPA45023.1">
    <property type="protein sequence ID" value="PPA45023.1"/>
    <property type="gene ID" value="WBGene00283392"/>
</dbReference>
<accession>A0A8R1Z6S8</accession>
<sequence>MEKEPRRSYERAERRRSEWTRSRREKRGEEEDGGDVLNVYEFTAIYYYGRKIGTDCTTARNAEEKRQTEAREEI</sequence>
<evidence type="ECO:0000256" key="1">
    <source>
        <dbReference type="SAM" id="MobiDB-lite"/>
    </source>
</evidence>
<dbReference type="Proteomes" id="UP000005239">
    <property type="component" value="Unassembled WGS sequence"/>
</dbReference>